<organism evidence="1 2">
    <name type="scientific">Kibdelosporangium persicum</name>
    <dbReference type="NCBI Taxonomy" id="2698649"/>
    <lineage>
        <taxon>Bacteria</taxon>
        <taxon>Bacillati</taxon>
        <taxon>Actinomycetota</taxon>
        <taxon>Actinomycetes</taxon>
        <taxon>Pseudonocardiales</taxon>
        <taxon>Pseudonocardiaceae</taxon>
        <taxon>Kibdelosporangium</taxon>
    </lineage>
</organism>
<accession>A0ABX2F7E3</accession>
<reference evidence="1 2" key="1">
    <citation type="submission" date="2020-01" db="EMBL/GenBank/DDBJ databases">
        <title>Kibdelosporangium persica a novel Actinomycetes from a hot desert in Iran.</title>
        <authorList>
            <person name="Safaei N."/>
            <person name="Zaburannyi N."/>
            <person name="Mueller R."/>
            <person name="Wink J."/>
        </authorList>
    </citation>
    <scope>NUCLEOTIDE SEQUENCE [LARGE SCALE GENOMIC DNA]</scope>
    <source>
        <strain evidence="1 2">4NS15</strain>
    </source>
</reference>
<evidence type="ECO:0000313" key="1">
    <source>
        <dbReference type="EMBL" id="NRN67192.1"/>
    </source>
</evidence>
<proteinExistence type="predicted"/>
<dbReference type="Proteomes" id="UP000763557">
    <property type="component" value="Unassembled WGS sequence"/>
</dbReference>
<gene>
    <name evidence="1" type="ORF">GC106_44250</name>
</gene>
<protein>
    <submittedName>
        <fullName evidence="1">Uncharacterized protein</fullName>
    </submittedName>
</protein>
<keyword evidence="2" id="KW-1185">Reference proteome</keyword>
<sequence>MVPLNCAAMTFSARKWIPLVAITVALLAGVGVLVGISGDDEAPAAVVRPPSDLDDVLAGFAETLRPDARYEPPSADERKEIVAALRPLIEDGRGIDRPRLADSLRPLGFTLTVGRDPATGREYALVADDRAWGLYLVDLSEPVRVAVEVPHPNSDLGTERIGLALFRAMPGAALLVAGTHRRVERGDVAHRTDSAFHAVATDLAERDIPQVQVHGFHDDSLPDTDVVISPGAGKAGAMIRRIAGGMADEGLATCRSWERECGRLEGTRNEQGKVAAEHEADFVHLELSRSVRDDESQWPKLIEPIADGLPK</sequence>
<comment type="caution">
    <text evidence="1">The sequence shown here is derived from an EMBL/GenBank/DDBJ whole genome shotgun (WGS) entry which is preliminary data.</text>
</comment>
<dbReference type="EMBL" id="JAAATY010000013">
    <property type="protein sequence ID" value="NRN67192.1"/>
    <property type="molecule type" value="Genomic_DNA"/>
</dbReference>
<evidence type="ECO:0000313" key="2">
    <source>
        <dbReference type="Proteomes" id="UP000763557"/>
    </source>
</evidence>
<name>A0ABX2F7E3_9PSEU</name>